<feature type="transmembrane region" description="Helical" evidence="5">
    <location>
        <begin position="21"/>
        <end position="49"/>
    </location>
</feature>
<evidence type="ECO:0000256" key="4">
    <source>
        <dbReference type="ARBA" id="ARBA00023136"/>
    </source>
</evidence>
<keyword evidence="7" id="KW-1185">Reference proteome</keyword>
<protein>
    <submittedName>
        <fullName evidence="6">Uncharacterized protein</fullName>
    </submittedName>
</protein>
<evidence type="ECO:0000256" key="5">
    <source>
        <dbReference type="SAM" id="Phobius"/>
    </source>
</evidence>
<dbReference type="RefSeq" id="XP_031005644.1">
    <property type="nucleotide sequence ID" value="XM_031149386.1"/>
</dbReference>
<dbReference type="EMBL" id="QGMH01000060">
    <property type="protein sequence ID" value="TVY26856.1"/>
    <property type="molecule type" value="Genomic_DNA"/>
</dbReference>
<dbReference type="GeneID" id="41984625"/>
<organism evidence="6 7">
    <name type="scientific">Lachnellula hyalina</name>
    <dbReference type="NCBI Taxonomy" id="1316788"/>
    <lineage>
        <taxon>Eukaryota</taxon>
        <taxon>Fungi</taxon>
        <taxon>Dikarya</taxon>
        <taxon>Ascomycota</taxon>
        <taxon>Pezizomycotina</taxon>
        <taxon>Leotiomycetes</taxon>
        <taxon>Helotiales</taxon>
        <taxon>Lachnaceae</taxon>
        <taxon>Lachnellula</taxon>
    </lineage>
</organism>
<evidence type="ECO:0000313" key="6">
    <source>
        <dbReference type="EMBL" id="TVY26856.1"/>
    </source>
</evidence>
<comment type="caution">
    <text evidence="6">The sequence shown here is derived from an EMBL/GenBank/DDBJ whole genome shotgun (WGS) entry which is preliminary data.</text>
</comment>
<proteinExistence type="predicted"/>
<sequence length="95" mass="10565">MESIRYIVRSLSTRKPDDKVLYVLSFARIILAPVLMAAACYYCIFALLLQMICAIKVTSINPSDADAVSKANKGKRMAEIGVVVQLEAGQFYKIF</sequence>
<comment type="subcellular location">
    <subcellularLocation>
        <location evidence="1">Membrane</location>
        <topology evidence="1">Multi-pass membrane protein</topology>
    </subcellularLocation>
</comment>
<keyword evidence="2 5" id="KW-0812">Transmembrane</keyword>
<reference evidence="6 7" key="1">
    <citation type="submission" date="2018-05" db="EMBL/GenBank/DDBJ databases">
        <title>Genome sequencing and assembly of the regulated plant pathogen Lachnellula willkommii and related sister species for the development of diagnostic species identification markers.</title>
        <authorList>
            <person name="Giroux E."/>
            <person name="Bilodeau G."/>
        </authorList>
    </citation>
    <scope>NUCLEOTIDE SEQUENCE [LARGE SCALE GENOMIC DNA]</scope>
    <source>
        <strain evidence="6 7">CBS 185.66</strain>
    </source>
</reference>
<evidence type="ECO:0000256" key="3">
    <source>
        <dbReference type="ARBA" id="ARBA00022989"/>
    </source>
</evidence>
<accession>A0A8H8R390</accession>
<evidence type="ECO:0000256" key="1">
    <source>
        <dbReference type="ARBA" id="ARBA00004141"/>
    </source>
</evidence>
<name>A0A8H8R390_9HELO</name>
<dbReference type="OrthoDB" id="3358017at2759"/>
<dbReference type="Proteomes" id="UP000431533">
    <property type="component" value="Unassembled WGS sequence"/>
</dbReference>
<evidence type="ECO:0000256" key="2">
    <source>
        <dbReference type="ARBA" id="ARBA00022692"/>
    </source>
</evidence>
<dbReference type="GO" id="GO:0016020">
    <property type="term" value="C:membrane"/>
    <property type="evidence" value="ECO:0007669"/>
    <property type="project" value="UniProtKB-SubCell"/>
</dbReference>
<dbReference type="InterPro" id="IPR007568">
    <property type="entry name" value="RTA1"/>
</dbReference>
<keyword evidence="3 5" id="KW-1133">Transmembrane helix</keyword>
<dbReference type="AlphaFoldDB" id="A0A8H8R390"/>
<gene>
    <name evidence="6" type="ORF">LHYA1_G004427</name>
</gene>
<keyword evidence="4 5" id="KW-0472">Membrane</keyword>
<evidence type="ECO:0000313" key="7">
    <source>
        <dbReference type="Proteomes" id="UP000431533"/>
    </source>
</evidence>
<dbReference type="Pfam" id="PF04479">
    <property type="entry name" value="RTA1"/>
    <property type="match status" value="1"/>
</dbReference>